<dbReference type="PANTHER" id="PTHR40422">
    <property type="entry name" value="TRANSLATION MACHINERY-ASSOCIATED PROTEIN 17"/>
    <property type="match status" value="1"/>
</dbReference>
<accession>A0A166URP5</accession>
<dbReference type="Proteomes" id="UP000078544">
    <property type="component" value="Unassembled WGS sequence"/>
</dbReference>
<dbReference type="PANTHER" id="PTHR40422:SF1">
    <property type="entry name" value="TRANSLATION MACHINERY-ASSOCIATED PROTEIN 17"/>
    <property type="match status" value="1"/>
</dbReference>
<evidence type="ECO:0000313" key="3">
    <source>
        <dbReference type="Proteomes" id="UP000078544"/>
    </source>
</evidence>
<dbReference type="GO" id="GO:0070682">
    <property type="term" value="P:proteasome regulatory particle assembly"/>
    <property type="evidence" value="ECO:0007669"/>
    <property type="project" value="InterPro"/>
</dbReference>
<feature type="region of interest" description="Disordered" evidence="1">
    <location>
        <begin position="122"/>
        <end position="158"/>
    </location>
</feature>
<evidence type="ECO:0008006" key="4">
    <source>
        <dbReference type="Google" id="ProtNLM"/>
    </source>
</evidence>
<dbReference type="InterPro" id="IPR038966">
    <property type="entry name" value="TMA17"/>
</dbReference>
<gene>
    <name evidence="2" type="ORF">AAL_00344</name>
</gene>
<keyword evidence="3" id="KW-1185">Reference proteome</keyword>
<sequence length="224" mass="23901">MSASTRPVLPEAFAAAIKELSVPMLHLKVLEIRRSIAHLQYSNVQLKPFAEGTQTALGATTITEAAATGDATTGDPEPDQDCIEAIRENEAVLVRLGERLALIRAEVEERGMSWADFESENANGQDLGAEEPEAEVSGSTNGERPGDSQTQRDMHPAWTDGTFQIGSIRNGIVRMEPPASIARDVARISGGRLNDDELRRALEDTISNEGGDGNGEGGGGGMYL</sequence>
<dbReference type="OrthoDB" id="548474at2759"/>
<dbReference type="EMBL" id="AZGY01000001">
    <property type="protein sequence ID" value="OAA32879.1"/>
    <property type="molecule type" value="Genomic_DNA"/>
</dbReference>
<evidence type="ECO:0000256" key="1">
    <source>
        <dbReference type="SAM" id="MobiDB-lite"/>
    </source>
</evidence>
<comment type="caution">
    <text evidence="2">The sequence shown here is derived from an EMBL/GenBank/DDBJ whole genome shotgun (WGS) entry which is preliminary data.</text>
</comment>
<feature type="compositionally biased region" description="Basic and acidic residues" evidence="1">
    <location>
        <begin position="144"/>
        <end position="155"/>
    </location>
</feature>
<feature type="region of interest" description="Disordered" evidence="1">
    <location>
        <begin position="203"/>
        <end position="224"/>
    </location>
</feature>
<evidence type="ECO:0000313" key="2">
    <source>
        <dbReference type="EMBL" id="OAA32879.1"/>
    </source>
</evidence>
<proteinExistence type="predicted"/>
<feature type="compositionally biased region" description="Gly residues" evidence="1">
    <location>
        <begin position="210"/>
        <end position="224"/>
    </location>
</feature>
<dbReference type="GO" id="GO:0030674">
    <property type="term" value="F:protein-macromolecule adaptor activity"/>
    <property type="evidence" value="ECO:0007669"/>
    <property type="project" value="TreeGrafter"/>
</dbReference>
<organism evidence="2 3">
    <name type="scientific">Moelleriella libera RCEF 2490</name>
    <dbReference type="NCBI Taxonomy" id="1081109"/>
    <lineage>
        <taxon>Eukaryota</taxon>
        <taxon>Fungi</taxon>
        <taxon>Dikarya</taxon>
        <taxon>Ascomycota</taxon>
        <taxon>Pezizomycotina</taxon>
        <taxon>Sordariomycetes</taxon>
        <taxon>Hypocreomycetidae</taxon>
        <taxon>Hypocreales</taxon>
        <taxon>Clavicipitaceae</taxon>
        <taxon>Moelleriella</taxon>
    </lineage>
</organism>
<reference evidence="2 3" key="1">
    <citation type="journal article" date="2016" name="Genome Biol. Evol.">
        <title>Divergent and convergent evolution of fungal pathogenicity.</title>
        <authorList>
            <person name="Shang Y."/>
            <person name="Xiao G."/>
            <person name="Zheng P."/>
            <person name="Cen K."/>
            <person name="Zhan S."/>
            <person name="Wang C."/>
        </authorList>
    </citation>
    <scope>NUCLEOTIDE SEQUENCE [LARGE SCALE GENOMIC DNA]</scope>
    <source>
        <strain evidence="2 3">RCEF 2490</strain>
    </source>
</reference>
<dbReference type="AlphaFoldDB" id="A0A166URP5"/>
<protein>
    <recommendedName>
        <fullName evidence="4">Secondary alcohol dehydrogenase</fullName>
    </recommendedName>
</protein>
<name>A0A166URP5_9HYPO</name>
<dbReference type="STRING" id="1081109.A0A166URP5"/>